<proteinExistence type="predicted"/>
<feature type="transmembrane region" description="Helical" evidence="4">
    <location>
        <begin position="370"/>
        <end position="391"/>
    </location>
</feature>
<dbReference type="PANTHER" id="PTHR45625">
    <property type="entry name" value="PEPTIDYL-PROLYL CIS-TRANS ISOMERASE-RELATED"/>
    <property type="match status" value="1"/>
</dbReference>
<dbReference type="GO" id="GO:0016853">
    <property type="term" value="F:isomerase activity"/>
    <property type="evidence" value="ECO:0007669"/>
    <property type="project" value="UniProtKB-KW"/>
</dbReference>
<feature type="compositionally biased region" description="Basic and acidic residues" evidence="3">
    <location>
        <begin position="398"/>
        <end position="409"/>
    </location>
</feature>
<keyword evidence="6" id="KW-0413">Isomerase</keyword>
<dbReference type="PROSITE" id="PS50072">
    <property type="entry name" value="CSA_PPIASE_2"/>
    <property type="match status" value="1"/>
</dbReference>
<sequence>MPSQVFVSIPPALQKFLSESTVDGARELSEQTAADLDELYRLAEEHQKLTKEPVKMHELLSGCEVVDRLEAPVLNEDGEPLSELQQMRAASQAMSESDPTSESDVTGGPVVETSCLARILAVLQSMSDKCADEQCLRPSDDGVSVKDDTPEGWSLKWSYRPVVLEMHPEWAPVGVERFKQLVESGFYSNARFHRVIPDFIAQVGIAADPAVYAKWGNSPIKDDAVKESNKRGTVSFAMRGPDTRSCQIFFNYKDNRDLDAQGFSPIAVVKEGLEVIDELVVPSGKGPDQPTLKEQGNAYLDKAFPELSEIVEAKVAPLTGRTKTQPLPHQQGLRFATNFGTQVIVAFIGAFLLGYYFVETFVAPESFNAKVIAGAGCSFATLLLETMLLVVHEQKQSMVEKKREKETQKSQKSFRRKVVAVQTEAPKNAEEKKDD</sequence>
<evidence type="ECO:0000256" key="3">
    <source>
        <dbReference type="SAM" id="MobiDB-lite"/>
    </source>
</evidence>
<dbReference type="Proteomes" id="UP001642464">
    <property type="component" value="Unassembled WGS sequence"/>
</dbReference>
<feature type="domain" description="PPIase cyclophilin-type" evidence="5">
    <location>
        <begin position="162"/>
        <end position="291"/>
    </location>
</feature>
<dbReference type="InterPro" id="IPR044666">
    <property type="entry name" value="Cyclophilin_A-like"/>
</dbReference>
<evidence type="ECO:0000256" key="4">
    <source>
        <dbReference type="SAM" id="Phobius"/>
    </source>
</evidence>
<evidence type="ECO:0000259" key="5">
    <source>
        <dbReference type="PROSITE" id="PS50072"/>
    </source>
</evidence>
<feature type="transmembrane region" description="Helical" evidence="4">
    <location>
        <begin position="339"/>
        <end position="358"/>
    </location>
</feature>
<keyword evidence="4" id="KW-1133">Transmembrane helix</keyword>
<dbReference type="EMBL" id="CAXAMM010018402">
    <property type="protein sequence ID" value="CAK9043271.1"/>
    <property type="molecule type" value="Genomic_DNA"/>
</dbReference>
<dbReference type="PANTHER" id="PTHR45625:SF6">
    <property type="entry name" value="SPLICEOSOME-ASSOCIATED PROTEIN CWC27 HOMOLOG"/>
    <property type="match status" value="1"/>
</dbReference>
<keyword evidence="4" id="KW-0812">Transmembrane</keyword>
<dbReference type="InterPro" id="IPR002130">
    <property type="entry name" value="Cyclophilin-type_PPIase_dom"/>
</dbReference>
<gene>
    <name evidence="6" type="ORF">SCF082_LOCUS24776</name>
</gene>
<dbReference type="Gene3D" id="2.40.100.10">
    <property type="entry name" value="Cyclophilin-like"/>
    <property type="match status" value="1"/>
</dbReference>
<feature type="compositionally biased region" description="Polar residues" evidence="3">
    <location>
        <begin position="88"/>
        <end position="104"/>
    </location>
</feature>
<dbReference type="Pfam" id="PF00160">
    <property type="entry name" value="Pro_isomerase"/>
    <property type="match status" value="1"/>
</dbReference>
<keyword evidence="7" id="KW-1185">Reference proteome</keyword>
<dbReference type="InterPro" id="IPR029000">
    <property type="entry name" value="Cyclophilin-like_dom_sf"/>
</dbReference>
<keyword evidence="4" id="KW-0472">Membrane</keyword>
<dbReference type="SUPFAM" id="SSF50891">
    <property type="entry name" value="Cyclophilin-like"/>
    <property type="match status" value="1"/>
</dbReference>
<evidence type="ECO:0000313" key="6">
    <source>
        <dbReference type="EMBL" id="CAK9043271.1"/>
    </source>
</evidence>
<dbReference type="PRINTS" id="PR00153">
    <property type="entry name" value="CSAPPISMRASE"/>
</dbReference>
<comment type="caution">
    <text evidence="6">The sequence shown here is derived from an EMBL/GenBank/DDBJ whole genome shotgun (WGS) entry which is preliminary data.</text>
</comment>
<accession>A0ABP0LVM1</accession>
<feature type="region of interest" description="Disordered" evidence="3">
    <location>
        <begin position="88"/>
        <end position="108"/>
    </location>
</feature>
<evidence type="ECO:0000256" key="1">
    <source>
        <dbReference type="ARBA" id="ARBA00004123"/>
    </source>
</evidence>
<evidence type="ECO:0000313" key="7">
    <source>
        <dbReference type="Proteomes" id="UP001642464"/>
    </source>
</evidence>
<protein>
    <submittedName>
        <fullName evidence="6">Peptidyl-prolyl cis-trans isomerase (PPIase) (Rotamase)</fullName>
    </submittedName>
</protein>
<evidence type="ECO:0000256" key="2">
    <source>
        <dbReference type="ARBA" id="ARBA00023242"/>
    </source>
</evidence>
<organism evidence="6 7">
    <name type="scientific">Durusdinium trenchii</name>
    <dbReference type="NCBI Taxonomy" id="1381693"/>
    <lineage>
        <taxon>Eukaryota</taxon>
        <taxon>Sar</taxon>
        <taxon>Alveolata</taxon>
        <taxon>Dinophyceae</taxon>
        <taxon>Suessiales</taxon>
        <taxon>Symbiodiniaceae</taxon>
        <taxon>Durusdinium</taxon>
    </lineage>
</organism>
<name>A0ABP0LVM1_9DINO</name>
<feature type="region of interest" description="Disordered" evidence="3">
    <location>
        <begin position="398"/>
        <end position="435"/>
    </location>
</feature>
<keyword evidence="2" id="KW-0539">Nucleus</keyword>
<reference evidence="6 7" key="1">
    <citation type="submission" date="2024-02" db="EMBL/GenBank/DDBJ databases">
        <authorList>
            <person name="Chen Y."/>
            <person name="Shah S."/>
            <person name="Dougan E. K."/>
            <person name="Thang M."/>
            <person name="Chan C."/>
        </authorList>
    </citation>
    <scope>NUCLEOTIDE SEQUENCE [LARGE SCALE GENOMIC DNA]</scope>
</reference>
<comment type="subcellular location">
    <subcellularLocation>
        <location evidence="1">Nucleus</location>
    </subcellularLocation>
</comment>